<comment type="similarity">
    <text evidence="7">Belongs to the calponin family.</text>
</comment>
<keyword evidence="3" id="KW-0677">Repeat</keyword>
<dbReference type="SUPFAM" id="SSF50729">
    <property type="entry name" value="PH domain-like"/>
    <property type="match status" value="1"/>
</dbReference>
<evidence type="ECO:0000256" key="6">
    <source>
        <dbReference type="ARBA" id="ARBA00025109"/>
    </source>
</evidence>
<sequence>MVDEYQCEIIAGRNLGLGSQPPEEEARTDETGSPLPETSPPAAEESSARSLRNNLCNPAGDAEESDSFSLIEPPPLDWSESGSLDSSTDSVGCSVLEADRGGISLKAEMDLLPDQFSQLEPLPDLGLDLSGTVATDLHRGGLQQSNDEQEDRLAGCEEELDTSGDYKLEDEDHSQIQVLLARLQTYSQPPATRSLSHFPSVGERVDSAVEDLVSSVALSGRLEARDCNPQRDRNSGLLFSEANQRDLLNLLDDGGLEEERVAREERAPPPAQYKAQGSEVDSVVSITYGEADGGFGERHEKNSLGHGQPAGAEVSMYPCSPEELLEPVWMKTGNSSMPEEEQQQQQAQAEETSSKNCPAYKEVPGPCDPEDLLDGVIFGAKYLGSTRLLSVKNPSTSTRMAQAQEAVDMIKAPEGESQPMTEVDLFISTKRIKVLSADTQEAMMDHSLQSISYIADIGSILVLMARRKLPGRRAAEGDGEREASCSPAQKKCCMICHAFHSEDAQLMAQAIGQAFSVAYQQFLQVNGIKPSELQPSEYSDYLGTQELYNGDLVHFSRSENIRQVCIEKTRGEILGLAIVESGWGSILPTVVVANLLHGGAAERCGELSIGDRVMSVNGTSLVGLPITTCQSIIRDLKNQTEVKLSIVHCPPVTMAIIKRPDPKYQLGFSVEDGIICSLMRGGIAERGGIRVGHRIIEINEQSVVATPHEKIIHILTHAVGEIHLKTMPASTYRLLTAAALPSVQGNVRSEDVSPCVSVERHLPSNPIAQKYDAQKEEELRVWIEDVTGKRIGDDFQKSLKSGTILCELINILQPGSVNKIRESEKNWHQLENLTNFIKAITAYGLKPHDIFEANDLFESGNMTQVQTTLLALASMAKTKGIQSRVDIGVKYADKQKRAFDEEKMKAGNCVIGLQMGTNKCASQAGMNAYGTRRHLYDPKSHIEPPMDSSTIGLQMGTNKGASQTGMTAPGTRRAIYDQKLGTEKCDNSTMSLQMGYTQGANQSGQNFGLGRQIYDAKYCPKSELIENEAAAGNSYNQEYQDEGYQGYQEDGQD</sequence>
<keyword evidence="1" id="KW-0813">Transport</keyword>
<dbReference type="Pfam" id="PF00307">
    <property type="entry name" value="CH"/>
    <property type="match status" value="1"/>
</dbReference>
<dbReference type="Gene3D" id="2.30.29.30">
    <property type="entry name" value="Pleckstrin-homology domain (PH domain)/Phosphotyrosine-binding domain (PTB)"/>
    <property type="match status" value="1"/>
</dbReference>
<dbReference type="CDD" id="cd06793">
    <property type="entry name" value="PDZ2_APBA1_3-like"/>
    <property type="match status" value="1"/>
</dbReference>
<protein>
    <recommendedName>
        <fullName evidence="7">Calponin</fullName>
    </recommendedName>
</protein>
<dbReference type="Pfam" id="PF00402">
    <property type="entry name" value="Calponin"/>
    <property type="match status" value="3"/>
</dbReference>
<feature type="domain" description="PDZ" evidence="11">
    <location>
        <begin position="653"/>
        <end position="730"/>
    </location>
</feature>
<dbReference type="CDD" id="cd01208">
    <property type="entry name" value="PTB_X11"/>
    <property type="match status" value="1"/>
</dbReference>
<evidence type="ECO:0000256" key="8">
    <source>
        <dbReference type="SAM" id="MobiDB-lite"/>
    </source>
</evidence>
<dbReference type="SMART" id="SM00462">
    <property type="entry name" value="PTB"/>
    <property type="match status" value="1"/>
</dbReference>
<dbReference type="PROSITE" id="PS51122">
    <property type="entry name" value="CALPONIN_2"/>
    <property type="match status" value="3"/>
</dbReference>
<keyword evidence="13" id="KW-1185">Reference proteome</keyword>
<dbReference type="EMBL" id="JAAWVQ010098919">
    <property type="protein sequence ID" value="MBN3280438.1"/>
    <property type="molecule type" value="Genomic_DNA"/>
</dbReference>
<dbReference type="PANTHER" id="PTHR12345:SF9">
    <property type="entry name" value="AMYLOID-BETA A4 PRECURSOR PROTEIN-BINDING FAMILY A MEMBER 3"/>
    <property type="match status" value="1"/>
</dbReference>
<dbReference type="PROSITE" id="PS01052">
    <property type="entry name" value="CALPONIN_1"/>
    <property type="match status" value="3"/>
</dbReference>
<evidence type="ECO:0000259" key="10">
    <source>
        <dbReference type="PROSITE" id="PS50021"/>
    </source>
</evidence>
<feature type="region of interest" description="Disordered" evidence="8">
    <location>
        <begin position="333"/>
        <end position="359"/>
    </location>
</feature>
<evidence type="ECO:0000256" key="3">
    <source>
        <dbReference type="ARBA" id="ARBA00022737"/>
    </source>
</evidence>
<dbReference type="InterPro" id="IPR001715">
    <property type="entry name" value="CH_dom"/>
</dbReference>
<feature type="region of interest" description="Disordered" evidence="8">
    <location>
        <begin position="259"/>
        <end position="279"/>
    </location>
</feature>
<keyword evidence="2" id="KW-0597">Phosphoprotein</keyword>
<proteinExistence type="inferred from homology"/>
<dbReference type="InterPro" id="IPR001997">
    <property type="entry name" value="Calponin/LIMCH1"/>
</dbReference>
<reference evidence="12" key="1">
    <citation type="journal article" date="2021" name="Cell">
        <title>Tracing the genetic footprints of vertebrate landing in non-teleost ray-finned fishes.</title>
        <authorList>
            <person name="Bi X."/>
            <person name="Wang K."/>
            <person name="Yang L."/>
            <person name="Pan H."/>
            <person name="Jiang H."/>
            <person name="Wei Q."/>
            <person name="Fang M."/>
            <person name="Yu H."/>
            <person name="Zhu C."/>
            <person name="Cai Y."/>
            <person name="He Y."/>
            <person name="Gan X."/>
            <person name="Zeng H."/>
            <person name="Yu D."/>
            <person name="Zhu Y."/>
            <person name="Jiang H."/>
            <person name="Qiu Q."/>
            <person name="Yang H."/>
            <person name="Zhang Y.E."/>
            <person name="Wang W."/>
            <person name="Zhu M."/>
            <person name="He S."/>
            <person name="Zhang G."/>
        </authorList>
    </citation>
    <scope>NUCLEOTIDE SEQUENCE</scope>
    <source>
        <strain evidence="12">Pddl_001</strain>
    </source>
</reference>
<dbReference type="InterPro" id="IPR000557">
    <property type="entry name" value="Calponin_repeat"/>
</dbReference>
<dbReference type="PROSITE" id="PS50106">
    <property type="entry name" value="PDZ"/>
    <property type="match status" value="2"/>
</dbReference>
<dbReference type="InterPro" id="IPR036872">
    <property type="entry name" value="CH_dom_sf"/>
</dbReference>
<comment type="function">
    <text evidence="6 7">Thin filament-associated protein that is implicated in the regulation and modulation of smooth muscle contraction. It is capable of binding to actin, calmodulin and tropomyosin. The interaction of calponin with actin inhibits the actomyosin Mg-ATPase activity.</text>
</comment>
<evidence type="ECO:0000256" key="4">
    <source>
        <dbReference type="ARBA" id="ARBA00022860"/>
    </source>
</evidence>
<keyword evidence="4 7" id="KW-0112">Calmodulin-binding</keyword>
<gene>
    <name evidence="12" type="primary">Apba1_1</name>
    <name evidence="12" type="ORF">GTO93_0014754</name>
</gene>
<dbReference type="InterPro" id="IPR011993">
    <property type="entry name" value="PH-like_dom_sf"/>
</dbReference>
<evidence type="ECO:0000256" key="2">
    <source>
        <dbReference type="ARBA" id="ARBA00022553"/>
    </source>
</evidence>
<dbReference type="Pfam" id="PF00595">
    <property type="entry name" value="PDZ"/>
    <property type="match status" value="2"/>
</dbReference>
<feature type="compositionally biased region" description="Low complexity" evidence="8">
    <location>
        <begin position="1042"/>
        <end position="1053"/>
    </location>
</feature>
<dbReference type="SMART" id="SM00228">
    <property type="entry name" value="PDZ"/>
    <property type="match status" value="2"/>
</dbReference>
<dbReference type="SUPFAM" id="SSF47576">
    <property type="entry name" value="Calponin-homology domain, CH-domain"/>
    <property type="match status" value="1"/>
</dbReference>
<dbReference type="Gene3D" id="1.10.418.10">
    <property type="entry name" value="Calponin-like domain"/>
    <property type="match status" value="1"/>
</dbReference>
<dbReference type="SMART" id="SM00033">
    <property type="entry name" value="CH"/>
    <property type="match status" value="1"/>
</dbReference>
<dbReference type="InterPro" id="IPR036034">
    <property type="entry name" value="PDZ_sf"/>
</dbReference>
<keyword evidence="5 7" id="KW-0009">Actin-binding</keyword>
<dbReference type="InterPro" id="IPR003096">
    <property type="entry name" value="SM22_calponin"/>
</dbReference>
<evidence type="ECO:0000256" key="7">
    <source>
        <dbReference type="RuleBase" id="RU361224"/>
    </source>
</evidence>
<dbReference type="PANTHER" id="PTHR12345">
    <property type="entry name" value="SYNTENIN RELATED"/>
    <property type="match status" value="1"/>
</dbReference>
<dbReference type="Proteomes" id="UP001166093">
    <property type="component" value="Unassembled WGS sequence"/>
</dbReference>
<dbReference type="InterPro" id="IPR006020">
    <property type="entry name" value="PTB/PI_dom"/>
</dbReference>
<evidence type="ECO:0000259" key="9">
    <source>
        <dbReference type="PROSITE" id="PS01179"/>
    </source>
</evidence>
<comment type="caution">
    <text evidence="12">The sequence shown here is derived from an EMBL/GenBank/DDBJ whole genome shotgun (WGS) entry which is preliminary data.</text>
</comment>
<feature type="domain" description="PID" evidence="9">
    <location>
        <begin position="374"/>
        <end position="548"/>
    </location>
</feature>
<dbReference type="PROSITE" id="PS01179">
    <property type="entry name" value="PID"/>
    <property type="match status" value="1"/>
</dbReference>
<feature type="non-terminal residue" evidence="12">
    <location>
        <position position="1053"/>
    </location>
</feature>
<dbReference type="PROSITE" id="PS50021">
    <property type="entry name" value="CH"/>
    <property type="match status" value="1"/>
</dbReference>
<dbReference type="CDD" id="cd06720">
    <property type="entry name" value="PDZ1_APBA1_3-like"/>
    <property type="match status" value="1"/>
</dbReference>
<dbReference type="PRINTS" id="PR00888">
    <property type="entry name" value="SM22CALPONIN"/>
</dbReference>
<feature type="region of interest" description="Disordered" evidence="8">
    <location>
        <begin position="1030"/>
        <end position="1053"/>
    </location>
</feature>
<evidence type="ECO:0000313" key="12">
    <source>
        <dbReference type="EMBL" id="MBN3280438.1"/>
    </source>
</evidence>
<feature type="non-terminal residue" evidence="12">
    <location>
        <position position="1"/>
    </location>
</feature>
<dbReference type="InterPro" id="IPR001478">
    <property type="entry name" value="PDZ"/>
</dbReference>
<feature type="domain" description="Calponin-homology (CH)" evidence="10">
    <location>
        <begin position="773"/>
        <end position="877"/>
    </location>
</feature>
<organism evidence="12 13">
    <name type="scientific">Polyodon spathula</name>
    <name type="common">North American paddlefish</name>
    <name type="synonym">Squalus spathula</name>
    <dbReference type="NCBI Taxonomy" id="7913"/>
    <lineage>
        <taxon>Eukaryota</taxon>
        <taxon>Metazoa</taxon>
        <taxon>Chordata</taxon>
        <taxon>Craniata</taxon>
        <taxon>Vertebrata</taxon>
        <taxon>Euteleostomi</taxon>
        <taxon>Actinopterygii</taxon>
        <taxon>Chondrostei</taxon>
        <taxon>Acipenseriformes</taxon>
        <taxon>Polyodontidae</taxon>
        <taxon>Polyodon</taxon>
    </lineage>
</organism>
<dbReference type="SUPFAM" id="SSF50156">
    <property type="entry name" value="PDZ domain-like"/>
    <property type="match status" value="2"/>
</dbReference>
<evidence type="ECO:0000256" key="1">
    <source>
        <dbReference type="ARBA" id="ARBA00022448"/>
    </source>
</evidence>
<dbReference type="Gene3D" id="2.30.42.10">
    <property type="match status" value="2"/>
</dbReference>
<feature type="domain" description="PDZ" evidence="11">
    <location>
        <begin position="563"/>
        <end position="648"/>
    </location>
</feature>
<evidence type="ECO:0000313" key="13">
    <source>
        <dbReference type="Proteomes" id="UP001166093"/>
    </source>
</evidence>
<dbReference type="PRINTS" id="PR00889">
    <property type="entry name" value="CALPONIN"/>
</dbReference>
<feature type="region of interest" description="Disordered" evidence="8">
    <location>
        <begin position="10"/>
        <end position="90"/>
    </location>
</feature>
<feature type="compositionally biased region" description="Low complexity" evidence="8">
    <location>
        <begin position="77"/>
        <end position="90"/>
    </location>
</feature>
<evidence type="ECO:0000259" key="11">
    <source>
        <dbReference type="PROSITE" id="PS50106"/>
    </source>
</evidence>
<dbReference type="Pfam" id="PF00640">
    <property type="entry name" value="PID"/>
    <property type="match status" value="1"/>
</dbReference>
<evidence type="ECO:0000256" key="5">
    <source>
        <dbReference type="ARBA" id="ARBA00023203"/>
    </source>
</evidence>
<accession>A0ABS2Y396</accession>
<name>A0ABS2Y396_POLSP</name>
<dbReference type="InterPro" id="IPR051230">
    <property type="entry name" value="APP-Binding"/>
</dbReference>